<evidence type="ECO:0000256" key="4">
    <source>
        <dbReference type="ARBA" id="ARBA00022692"/>
    </source>
</evidence>
<dbReference type="EMBL" id="BNBE01000004">
    <property type="protein sequence ID" value="GHG28357.1"/>
    <property type="molecule type" value="Genomic_DNA"/>
</dbReference>
<protein>
    <submittedName>
        <fullName evidence="9">RpiR family transcriptional regulator</fullName>
    </submittedName>
</protein>
<feature type="transmembrane region" description="Helical" evidence="8">
    <location>
        <begin position="80"/>
        <end position="103"/>
    </location>
</feature>
<keyword evidence="10" id="KW-1185">Reference proteome</keyword>
<dbReference type="PANTHER" id="PTHR33452:SF1">
    <property type="entry name" value="INNER MEMBRANE PROTEIN YPHA-RELATED"/>
    <property type="match status" value="1"/>
</dbReference>
<evidence type="ECO:0000256" key="5">
    <source>
        <dbReference type="ARBA" id="ARBA00022989"/>
    </source>
</evidence>
<evidence type="ECO:0000256" key="7">
    <source>
        <dbReference type="SAM" id="MobiDB-lite"/>
    </source>
</evidence>
<evidence type="ECO:0000256" key="1">
    <source>
        <dbReference type="ARBA" id="ARBA00004651"/>
    </source>
</evidence>
<reference evidence="9" key="1">
    <citation type="journal article" date="2014" name="Int. J. Syst. Evol. Microbiol.">
        <title>Complete genome sequence of Corynebacterium casei LMG S-19264T (=DSM 44701T), isolated from a smear-ripened cheese.</title>
        <authorList>
            <consortium name="US DOE Joint Genome Institute (JGI-PGF)"/>
            <person name="Walter F."/>
            <person name="Albersmeier A."/>
            <person name="Kalinowski J."/>
            <person name="Ruckert C."/>
        </authorList>
    </citation>
    <scope>NUCLEOTIDE SEQUENCE</scope>
    <source>
        <strain evidence="9">JCM 4122</strain>
    </source>
</reference>
<comment type="subcellular location">
    <subcellularLocation>
        <location evidence="1">Cell membrane</location>
        <topology evidence="1">Multi-pass membrane protein</topology>
    </subcellularLocation>
</comment>
<dbReference type="Pfam" id="PF07681">
    <property type="entry name" value="DoxX"/>
    <property type="match status" value="1"/>
</dbReference>
<dbReference type="InterPro" id="IPR032808">
    <property type="entry name" value="DoxX"/>
</dbReference>
<evidence type="ECO:0000313" key="9">
    <source>
        <dbReference type="EMBL" id="GHG28357.1"/>
    </source>
</evidence>
<keyword evidence="6 8" id="KW-0472">Membrane</keyword>
<comment type="similarity">
    <text evidence="2">Belongs to the DoxX family.</text>
</comment>
<dbReference type="Proteomes" id="UP000632849">
    <property type="component" value="Unassembled WGS sequence"/>
</dbReference>
<organism evidence="9 10">
    <name type="scientific">Streptomyces filamentosus</name>
    <name type="common">Streptomyces roseosporus</name>
    <dbReference type="NCBI Taxonomy" id="67294"/>
    <lineage>
        <taxon>Bacteria</taxon>
        <taxon>Bacillati</taxon>
        <taxon>Actinomycetota</taxon>
        <taxon>Actinomycetes</taxon>
        <taxon>Kitasatosporales</taxon>
        <taxon>Streptomycetaceae</taxon>
        <taxon>Streptomyces</taxon>
    </lineage>
</organism>
<dbReference type="AlphaFoldDB" id="A0A919BXN8"/>
<keyword evidence="5 8" id="KW-1133">Transmembrane helix</keyword>
<feature type="region of interest" description="Disordered" evidence="7">
    <location>
        <begin position="166"/>
        <end position="197"/>
    </location>
</feature>
<reference evidence="9" key="2">
    <citation type="submission" date="2020-09" db="EMBL/GenBank/DDBJ databases">
        <authorList>
            <person name="Sun Q."/>
            <person name="Ohkuma M."/>
        </authorList>
    </citation>
    <scope>NUCLEOTIDE SEQUENCE</scope>
    <source>
        <strain evidence="9">JCM 4122</strain>
    </source>
</reference>
<feature type="compositionally biased region" description="Acidic residues" evidence="7">
    <location>
        <begin position="181"/>
        <end position="197"/>
    </location>
</feature>
<keyword evidence="4 8" id="KW-0812">Transmembrane</keyword>
<evidence type="ECO:0000256" key="8">
    <source>
        <dbReference type="SAM" id="Phobius"/>
    </source>
</evidence>
<dbReference type="GO" id="GO:0005886">
    <property type="term" value="C:plasma membrane"/>
    <property type="evidence" value="ECO:0007669"/>
    <property type="project" value="UniProtKB-SubCell"/>
</dbReference>
<evidence type="ECO:0000256" key="2">
    <source>
        <dbReference type="ARBA" id="ARBA00006679"/>
    </source>
</evidence>
<feature type="transmembrane region" description="Helical" evidence="8">
    <location>
        <begin position="110"/>
        <end position="131"/>
    </location>
</feature>
<evidence type="ECO:0000256" key="6">
    <source>
        <dbReference type="ARBA" id="ARBA00023136"/>
    </source>
</evidence>
<feature type="transmembrane region" description="Helical" evidence="8">
    <location>
        <begin position="143"/>
        <end position="161"/>
    </location>
</feature>
<accession>A0A919BXN8</accession>
<keyword evidence="3" id="KW-1003">Cell membrane</keyword>
<name>A0A919BXN8_STRFL</name>
<dbReference type="PANTHER" id="PTHR33452">
    <property type="entry name" value="OXIDOREDUCTASE CATD-RELATED"/>
    <property type="match status" value="1"/>
</dbReference>
<dbReference type="InterPro" id="IPR051907">
    <property type="entry name" value="DoxX-like_oxidoreductase"/>
</dbReference>
<feature type="compositionally biased region" description="Basic and acidic residues" evidence="7">
    <location>
        <begin position="166"/>
        <end position="180"/>
    </location>
</feature>
<comment type="caution">
    <text evidence="9">The sequence shown here is derived from an EMBL/GenBank/DDBJ whole genome shotgun (WGS) entry which is preliminary data.</text>
</comment>
<evidence type="ECO:0000313" key="10">
    <source>
        <dbReference type="Proteomes" id="UP000632849"/>
    </source>
</evidence>
<evidence type="ECO:0000256" key="3">
    <source>
        <dbReference type="ARBA" id="ARBA00022475"/>
    </source>
</evidence>
<sequence>MAHPNRRDLGLLVLRVGTGAVLAAHGTQKLFGWFGGGGIEGTAQGMEAMGFHPPRESALAAGLGEAGGGVLLALGLATPAAGAAAAGAMAGAVSVHAPAGFFAQGGGYEYPAFLGFTAAAIGVTGAGRYSLDHATGHVLDRPWVVAAAFLGSAVAAAAVVGRRAQARAEKAAEADPHTEAEAEAETGAEGAEEPETH</sequence>
<dbReference type="GeneID" id="95662765"/>
<gene>
    <name evidence="9" type="ORF">GCM10017667_76870</name>
</gene>
<dbReference type="RefSeq" id="WP_150234481.1">
    <property type="nucleotide sequence ID" value="NZ_BNBE01000004.1"/>
</dbReference>
<proteinExistence type="inferred from homology"/>